<reference evidence="2" key="1">
    <citation type="submission" date="2022-10" db="EMBL/GenBank/DDBJ databases">
        <authorList>
            <person name="Chen Y."/>
            <person name="Dougan E. K."/>
            <person name="Chan C."/>
            <person name="Rhodes N."/>
            <person name="Thang M."/>
        </authorList>
    </citation>
    <scope>NUCLEOTIDE SEQUENCE</scope>
</reference>
<dbReference type="Gene3D" id="3.90.226.10">
    <property type="entry name" value="2-enoyl-CoA Hydratase, Chain A, domain 1"/>
    <property type="match status" value="1"/>
</dbReference>
<name>A0A9P1GNV2_9DINO</name>
<accession>A0A9P1GNV2</accession>
<dbReference type="PANTHER" id="PTHR32060">
    <property type="entry name" value="TAIL-SPECIFIC PROTEASE"/>
    <property type="match status" value="1"/>
</dbReference>
<dbReference type="InterPro" id="IPR041489">
    <property type="entry name" value="PDZ_6"/>
</dbReference>
<dbReference type="Pfam" id="PF17820">
    <property type="entry name" value="PDZ_6"/>
    <property type="match status" value="1"/>
</dbReference>
<protein>
    <submittedName>
        <fullName evidence="3">Probable CtpA-like serine protease</fullName>
    </submittedName>
</protein>
<reference evidence="3 4" key="2">
    <citation type="submission" date="2024-05" db="EMBL/GenBank/DDBJ databases">
        <authorList>
            <person name="Chen Y."/>
            <person name="Shah S."/>
            <person name="Dougan E. K."/>
            <person name="Thang M."/>
            <person name="Chan C."/>
        </authorList>
    </citation>
    <scope>NUCLEOTIDE SEQUENCE [LARGE SCALE GENOMIC DNA]</scope>
</reference>
<dbReference type="GO" id="GO:0004175">
    <property type="term" value="F:endopeptidase activity"/>
    <property type="evidence" value="ECO:0007669"/>
    <property type="project" value="TreeGrafter"/>
</dbReference>
<keyword evidence="3" id="KW-0645">Protease</keyword>
<proteinExistence type="predicted"/>
<evidence type="ECO:0000259" key="1">
    <source>
        <dbReference type="PROSITE" id="PS50106"/>
    </source>
</evidence>
<keyword evidence="3" id="KW-0378">Hydrolase</keyword>
<dbReference type="Gene3D" id="3.30.750.44">
    <property type="match status" value="1"/>
</dbReference>
<keyword evidence="4" id="KW-1185">Reference proteome</keyword>
<dbReference type="OrthoDB" id="43580at2759"/>
<dbReference type="InterPro" id="IPR036034">
    <property type="entry name" value="PDZ_sf"/>
</dbReference>
<dbReference type="Pfam" id="PF03572">
    <property type="entry name" value="Peptidase_S41"/>
    <property type="match status" value="1"/>
</dbReference>
<evidence type="ECO:0000313" key="3">
    <source>
        <dbReference type="EMBL" id="CAL4805658.1"/>
    </source>
</evidence>
<comment type="caution">
    <text evidence="2">The sequence shown here is derived from an EMBL/GenBank/DDBJ whole genome shotgun (WGS) entry which is preliminary data.</text>
</comment>
<dbReference type="InterPro" id="IPR001478">
    <property type="entry name" value="PDZ"/>
</dbReference>
<sequence length="288" mass="31588">MYSLDTSLTKAGGTFAWSKALKDKLEELRKTQWIDLLQQQVDSLFPPLGENIASDRRDGTSKRLVDVVSRMLETFGDPYAQYYPPEEWSEINDVAAGRDVVGIGVAFAQDTARGRGAAPEVVSVVPKSPAAEKGVRVSDRLVEVDGKRVRTPSDAARWIPGLPGTIANVKFQRSMPWAPPVEYAVGVQRQGMRVDAVEFQQLSDVAGCIHIISFNGPDVIAPVQRALQQMERLGLFVLVVDLRENCGGRLRDALKIAEMLRAAAFLKALILTKCIHSVTHCSTCTSPK</sequence>
<dbReference type="Gene3D" id="2.30.42.10">
    <property type="match status" value="1"/>
</dbReference>
<dbReference type="AlphaFoldDB" id="A0A9P1GNV2"/>
<dbReference type="SUPFAM" id="SSF52096">
    <property type="entry name" value="ClpP/crotonase"/>
    <property type="match status" value="1"/>
</dbReference>
<dbReference type="GO" id="GO:0008236">
    <property type="term" value="F:serine-type peptidase activity"/>
    <property type="evidence" value="ECO:0007669"/>
    <property type="project" value="InterPro"/>
</dbReference>
<dbReference type="EMBL" id="CAMXCT010006689">
    <property type="protein sequence ID" value="CAI4018346.1"/>
    <property type="molecule type" value="Genomic_DNA"/>
</dbReference>
<dbReference type="InterPro" id="IPR029045">
    <property type="entry name" value="ClpP/crotonase-like_dom_sf"/>
</dbReference>
<dbReference type="EMBL" id="CAMXCT020006689">
    <property type="protein sequence ID" value="CAL1171721.1"/>
    <property type="molecule type" value="Genomic_DNA"/>
</dbReference>
<gene>
    <name evidence="2" type="ORF">C1SCF055_LOCUS42919</name>
</gene>
<evidence type="ECO:0000313" key="2">
    <source>
        <dbReference type="EMBL" id="CAI4018346.1"/>
    </source>
</evidence>
<dbReference type="EMBL" id="CAMXCT030006689">
    <property type="protein sequence ID" value="CAL4805658.1"/>
    <property type="molecule type" value="Genomic_DNA"/>
</dbReference>
<organism evidence="2">
    <name type="scientific">Cladocopium goreaui</name>
    <dbReference type="NCBI Taxonomy" id="2562237"/>
    <lineage>
        <taxon>Eukaryota</taxon>
        <taxon>Sar</taxon>
        <taxon>Alveolata</taxon>
        <taxon>Dinophyceae</taxon>
        <taxon>Suessiales</taxon>
        <taxon>Symbiodiniaceae</taxon>
        <taxon>Cladocopium</taxon>
    </lineage>
</organism>
<dbReference type="GO" id="GO:0007165">
    <property type="term" value="P:signal transduction"/>
    <property type="evidence" value="ECO:0007669"/>
    <property type="project" value="TreeGrafter"/>
</dbReference>
<dbReference type="Proteomes" id="UP001152797">
    <property type="component" value="Unassembled WGS sequence"/>
</dbReference>
<feature type="domain" description="PDZ" evidence="1">
    <location>
        <begin position="93"/>
        <end position="150"/>
    </location>
</feature>
<dbReference type="GO" id="GO:0006508">
    <property type="term" value="P:proteolysis"/>
    <property type="evidence" value="ECO:0007669"/>
    <property type="project" value="UniProtKB-KW"/>
</dbReference>
<dbReference type="InterPro" id="IPR005151">
    <property type="entry name" value="Tail-specific_protease"/>
</dbReference>
<evidence type="ECO:0000313" key="4">
    <source>
        <dbReference type="Proteomes" id="UP001152797"/>
    </source>
</evidence>
<dbReference type="PROSITE" id="PS50106">
    <property type="entry name" value="PDZ"/>
    <property type="match status" value="1"/>
</dbReference>
<dbReference type="SUPFAM" id="SSF50156">
    <property type="entry name" value="PDZ domain-like"/>
    <property type="match status" value="1"/>
</dbReference>
<dbReference type="PANTHER" id="PTHR32060:SF30">
    <property type="entry name" value="CARBOXY-TERMINAL PROCESSING PROTEASE CTPA"/>
    <property type="match status" value="1"/>
</dbReference>